<evidence type="ECO:0000256" key="1">
    <source>
        <dbReference type="SAM" id="MobiDB-lite"/>
    </source>
</evidence>
<name>A0A2Z7BHW7_9LAMI</name>
<proteinExistence type="predicted"/>
<dbReference type="EMBL" id="KV005656">
    <property type="protein sequence ID" value="KZV33870.1"/>
    <property type="molecule type" value="Genomic_DNA"/>
</dbReference>
<dbReference type="OrthoDB" id="686744at2759"/>
<dbReference type="AlphaFoldDB" id="A0A2Z7BHW7"/>
<keyword evidence="3" id="KW-1185">Reference proteome</keyword>
<feature type="compositionally biased region" description="Basic and acidic residues" evidence="1">
    <location>
        <begin position="103"/>
        <end position="112"/>
    </location>
</feature>
<evidence type="ECO:0000313" key="3">
    <source>
        <dbReference type="Proteomes" id="UP000250235"/>
    </source>
</evidence>
<feature type="compositionally biased region" description="Polar residues" evidence="1">
    <location>
        <begin position="78"/>
        <end position="89"/>
    </location>
</feature>
<evidence type="ECO:0000313" key="2">
    <source>
        <dbReference type="EMBL" id="KZV33870.1"/>
    </source>
</evidence>
<accession>A0A2Z7BHW7</accession>
<sequence>MTEFDKSFSSMIELETLGKEYTSREVVLKVTKGSTQRVDAKHITMREFKDLNKLELHDLFVDPKSYELELENIAEGEPSTSQFTKTLVATSSDESTNSNSSTETEKEKKDSIRNLITTAPAATRSDSRKLQELVATP</sequence>
<reference evidence="2 3" key="1">
    <citation type="journal article" date="2015" name="Proc. Natl. Acad. Sci. U.S.A.">
        <title>The resurrection genome of Boea hygrometrica: A blueprint for survival of dehydration.</title>
        <authorList>
            <person name="Xiao L."/>
            <person name="Yang G."/>
            <person name="Zhang L."/>
            <person name="Yang X."/>
            <person name="Zhao S."/>
            <person name="Ji Z."/>
            <person name="Zhou Q."/>
            <person name="Hu M."/>
            <person name="Wang Y."/>
            <person name="Chen M."/>
            <person name="Xu Y."/>
            <person name="Jin H."/>
            <person name="Xiao X."/>
            <person name="Hu G."/>
            <person name="Bao F."/>
            <person name="Hu Y."/>
            <person name="Wan P."/>
            <person name="Li L."/>
            <person name="Deng X."/>
            <person name="Kuang T."/>
            <person name="Xiang C."/>
            <person name="Zhu J.K."/>
            <person name="Oliver M.J."/>
            <person name="He Y."/>
        </authorList>
    </citation>
    <scope>NUCLEOTIDE SEQUENCE [LARGE SCALE GENOMIC DNA]</scope>
    <source>
        <strain evidence="3">cv. XS01</strain>
    </source>
</reference>
<feature type="compositionally biased region" description="Low complexity" evidence="1">
    <location>
        <begin position="90"/>
        <end position="102"/>
    </location>
</feature>
<protein>
    <submittedName>
        <fullName evidence="2">Uncharacterized protein</fullName>
    </submittedName>
</protein>
<organism evidence="2 3">
    <name type="scientific">Dorcoceras hygrometricum</name>
    <dbReference type="NCBI Taxonomy" id="472368"/>
    <lineage>
        <taxon>Eukaryota</taxon>
        <taxon>Viridiplantae</taxon>
        <taxon>Streptophyta</taxon>
        <taxon>Embryophyta</taxon>
        <taxon>Tracheophyta</taxon>
        <taxon>Spermatophyta</taxon>
        <taxon>Magnoliopsida</taxon>
        <taxon>eudicotyledons</taxon>
        <taxon>Gunneridae</taxon>
        <taxon>Pentapetalae</taxon>
        <taxon>asterids</taxon>
        <taxon>lamiids</taxon>
        <taxon>Lamiales</taxon>
        <taxon>Gesneriaceae</taxon>
        <taxon>Didymocarpoideae</taxon>
        <taxon>Trichosporeae</taxon>
        <taxon>Loxocarpinae</taxon>
        <taxon>Dorcoceras</taxon>
    </lineage>
</organism>
<feature type="region of interest" description="Disordered" evidence="1">
    <location>
        <begin position="75"/>
        <end position="137"/>
    </location>
</feature>
<gene>
    <name evidence="2" type="ORF">F511_17794</name>
</gene>
<dbReference type="Proteomes" id="UP000250235">
    <property type="component" value="Unassembled WGS sequence"/>
</dbReference>